<dbReference type="Proteomes" id="UP001198602">
    <property type="component" value="Unassembled WGS sequence"/>
</dbReference>
<dbReference type="RefSeq" id="WP_225237655.1">
    <property type="nucleotide sequence ID" value="NZ_JAHYBX010000001.1"/>
</dbReference>
<reference evidence="2 3" key="1">
    <citation type="submission" date="2021-07" db="EMBL/GenBank/DDBJ databases">
        <title>Characterization of Violacein-producing bacteria and related species.</title>
        <authorList>
            <person name="Wilson H.S."/>
            <person name="De Leon M.E."/>
        </authorList>
    </citation>
    <scope>NUCLEOTIDE SEQUENCE [LARGE SCALE GENOMIC DNA]</scope>
    <source>
        <strain evidence="2 3">HSC-2F05</strain>
    </source>
</reference>
<sequence>MSGTTMPDEGFLRRWARLKSGGGEQESAAPDRAPNAPSRGAAIARPPAAAAEAGTLRAPAGGADTAQEQRPLPTLEDAACLTPEADFSAFVARGVDKSVQRLALKKLFTDPHFNLVDGLDLYMHDYNQAAPLAPEVLASLKHAPDVLSRLFGEQAADGGAAAAQAQAPNQADGASPEAAPAPPSTPQGNA</sequence>
<feature type="compositionally biased region" description="Pro residues" evidence="1">
    <location>
        <begin position="179"/>
        <end position="190"/>
    </location>
</feature>
<evidence type="ECO:0000313" key="3">
    <source>
        <dbReference type="Proteomes" id="UP001198602"/>
    </source>
</evidence>
<evidence type="ECO:0000313" key="2">
    <source>
        <dbReference type="EMBL" id="MCA1855291.1"/>
    </source>
</evidence>
<dbReference type="Pfam" id="PF11748">
    <property type="entry name" value="DUF3306"/>
    <property type="match status" value="1"/>
</dbReference>
<gene>
    <name evidence="2" type="ORF">LE190_05050</name>
</gene>
<comment type="caution">
    <text evidence="2">The sequence shown here is derived from an EMBL/GenBank/DDBJ whole genome shotgun (WGS) entry which is preliminary data.</text>
</comment>
<accession>A0ABS7Y8L2</accession>
<feature type="compositionally biased region" description="Low complexity" evidence="1">
    <location>
        <begin position="157"/>
        <end position="178"/>
    </location>
</feature>
<dbReference type="EMBL" id="JAHYBX010000001">
    <property type="protein sequence ID" value="MCA1855291.1"/>
    <property type="molecule type" value="Genomic_DNA"/>
</dbReference>
<dbReference type="InterPro" id="IPR021735">
    <property type="entry name" value="DUF3306"/>
</dbReference>
<proteinExistence type="predicted"/>
<organism evidence="2 3">
    <name type="scientific">Massilia hydrophila</name>
    <dbReference type="NCBI Taxonomy" id="3044279"/>
    <lineage>
        <taxon>Bacteria</taxon>
        <taxon>Pseudomonadati</taxon>
        <taxon>Pseudomonadota</taxon>
        <taxon>Betaproteobacteria</taxon>
        <taxon>Burkholderiales</taxon>
        <taxon>Oxalobacteraceae</taxon>
        <taxon>Telluria group</taxon>
        <taxon>Massilia</taxon>
    </lineage>
</organism>
<protein>
    <submittedName>
        <fullName evidence="2">DUF3306 domain-containing protein</fullName>
    </submittedName>
</protein>
<feature type="compositionally biased region" description="Low complexity" evidence="1">
    <location>
        <begin position="36"/>
        <end position="61"/>
    </location>
</feature>
<feature type="region of interest" description="Disordered" evidence="1">
    <location>
        <begin position="17"/>
        <end position="70"/>
    </location>
</feature>
<evidence type="ECO:0000256" key="1">
    <source>
        <dbReference type="SAM" id="MobiDB-lite"/>
    </source>
</evidence>
<feature type="region of interest" description="Disordered" evidence="1">
    <location>
        <begin position="157"/>
        <end position="190"/>
    </location>
</feature>
<keyword evidence="3" id="KW-1185">Reference proteome</keyword>
<name>A0ABS7Y8L2_9BURK</name>